<evidence type="ECO:0000313" key="4">
    <source>
        <dbReference type="Proteomes" id="UP001642540"/>
    </source>
</evidence>
<dbReference type="EMBL" id="CAXLJM020000064">
    <property type="protein sequence ID" value="CAL8120779.1"/>
    <property type="molecule type" value="Genomic_DNA"/>
</dbReference>
<feature type="chain" id="PRO_5045029702" description="C-type lectin domain-containing protein" evidence="1">
    <location>
        <begin position="29"/>
        <end position="191"/>
    </location>
</feature>
<accession>A0ABP1QK86</accession>
<evidence type="ECO:0000313" key="2">
    <source>
        <dbReference type="EMBL" id="CAL8106196.1"/>
    </source>
</evidence>
<sequence length="191" mass="20603">MAQRTMFSSITILVVLVISSTISSPVTSRRDAPEGLILMGGTSTKELYITAPEITGDFTNSLVIGCPHRFQMSLAAIETTEGVAIIDNYFNSTQANSSDAAWTSAMARVGMIPAHWASNGLRITESPSVIQGPWPTGAGSSPTYANHNFVTIQRVCVRPPGTPTPGCFPVQTQFNYSPCDVQRRYICERGL</sequence>
<dbReference type="EMBL" id="CAXLJM020000036">
    <property type="protein sequence ID" value="CAL8106196.1"/>
    <property type="molecule type" value="Genomic_DNA"/>
</dbReference>
<evidence type="ECO:0008006" key="5">
    <source>
        <dbReference type="Google" id="ProtNLM"/>
    </source>
</evidence>
<gene>
    <name evidence="2" type="ORF">ODALV1_LOCUS12307</name>
    <name evidence="3" type="ORF">ODALV1_LOCUS19085</name>
</gene>
<dbReference type="Proteomes" id="UP001642540">
    <property type="component" value="Unassembled WGS sequence"/>
</dbReference>
<comment type="caution">
    <text evidence="2">The sequence shown here is derived from an EMBL/GenBank/DDBJ whole genome shotgun (WGS) entry which is preliminary data.</text>
</comment>
<feature type="signal peptide" evidence="1">
    <location>
        <begin position="1"/>
        <end position="28"/>
    </location>
</feature>
<name>A0ABP1QK86_9HEXA</name>
<evidence type="ECO:0000256" key="1">
    <source>
        <dbReference type="SAM" id="SignalP"/>
    </source>
</evidence>
<keyword evidence="4" id="KW-1185">Reference proteome</keyword>
<protein>
    <recommendedName>
        <fullName evidence="5">C-type lectin domain-containing protein</fullName>
    </recommendedName>
</protein>
<proteinExistence type="predicted"/>
<keyword evidence="1" id="KW-0732">Signal</keyword>
<evidence type="ECO:0000313" key="3">
    <source>
        <dbReference type="EMBL" id="CAL8120779.1"/>
    </source>
</evidence>
<reference evidence="2 4" key="1">
    <citation type="submission" date="2024-08" db="EMBL/GenBank/DDBJ databases">
        <authorList>
            <person name="Cucini C."/>
            <person name="Frati F."/>
        </authorList>
    </citation>
    <scope>NUCLEOTIDE SEQUENCE [LARGE SCALE GENOMIC DNA]</scope>
</reference>
<organism evidence="2 4">
    <name type="scientific">Orchesella dallaii</name>
    <dbReference type="NCBI Taxonomy" id="48710"/>
    <lineage>
        <taxon>Eukaryota</taxon>
        <taxon>Metazoa</taxon>
        <taxon>Ecdysozoa</taxon>
        <taxon>Arthropoda</taxon>
        <taxon>Hexapoda</taxon>
        <taxon>Collembola</taxon>
        <taxon>Entomobryomorpha</taxon>
        <taxon>Entomobryoidea</taxon>
        <taxon>Orchesellidae</taxon>
        <taxon>Orchesellinae</taxon>
        <taxon>Orchesella</taxon>
    </lineage>
</organism>